<evidence type="ECO:0000256" key="4">
    <source>
        <dbReference type="ARBA" id="ARBA00022989"/>
    </source>
</evidence>
<dbReference type="Gene3D" id="3.40.190.10">
    <property type="entry name" value="Periplasmic binding protein-like II"/>
    <property type="match status" value="2"/>
</dbReference>
<evidence type="ECO:0000313" key="9">
    <source>
        <dbReference type="EMBL" id="KAK6181605.1"/>
    </source>
</evidence>
<dbReference type="Proteomes" id="UP001347796">
    <property type="component" value="Unassembled WGS sequence"/>
</dbReference>
<organism evidence="9 10">
    <name type="scientific">Patella caerulea</name>
    <name type="common">Rayed Mediterranean limpet</name>
    <dbReference type="NCBI Taxonomy" id="87958"/>
    <lineage>
        <taxon>Eukaryota</taxon>
        <taxon>Metazoa</taxon>
        <taxon>Spiralia</taxon>
        <taxon>Lophotrochozoa</taxon>
        <taxon>Mollusca</taxon>
        <taxon>Gastropoda</taxon>
        <taxon>Patellogastropoda</taxon>
        <taxon>Patelloidea</taxon>
        <taxon>Patellidae</taxon>
        <taxon>Patella</taxon>
    </lineage>
</organism>
<comment type="subcellular location">
    <subcellularLocation>
        <location evidence="1">Cell membrane</location>
        <topology evidence="1">Multi-pass membrane protein</topology>
    </subcellularLocation>
</comment>
<name>A0AAN8Q387_PATCE</name>
<evidence type="ECO:0000256" key="3">
    <source>
        <dbReference type="ARBA" id="ARBA00022692"/>
    </source>
</evidence>
<keyword evidence="4 8" id="KW-1133">Transmembrane helix</keyword>
<reference evidence="9 10" key="1">
    <citation type="submission" date="2024-01" db="EMBL/GenBank/DDBJ databases">
        <title>The genome of the rayed Mediterranean limpet Patella caerulea (Linnaeus, 1758).</title>
        <authorList>
            <person name="Anh-Thu Weber A."/>
            <person name="Halstead-Nussloch G."/>
        </authorList>
    </citation>
    <scope>NUCLEOTIDE SEQUENCE [LARGE SCALE GENOMIC DNA]</scope>
    <source>
        <strain evidence="9">AATW-2023a</strain>
        <tissue evidence="9">Whole specimen</tissue>
    </source>
</reference>
<keyword evidence="3 8" id="KW-0812">Transmembrane</keyword>
<dbReference type="AlphaFoldDB" id="A0AAN8Q387"/>
<accession>A0AAN8Q387</accession>
<evidence type="ECO:0000313" key="10">
    <source>
        <dbReference type="Proteomes" id="UP001347796"/>
    </source>
</evidence>
<dbReference type="PANTHER" id="PTHR42643:SF24">
    <property type="entry name" value="IONOTROPIC RECEPTOR 60A"/>
    <property type="match status" value="1"/>
</dbReference>
<evidence type="ECO:0000256" key="6">
    <source>
        <dbReference type="ARBA" id="ARBA00023170"/>
    </source>
</evidence>
<dbReference type="InterPro" id="IPR052192">
    <property type="entry name" value="Insect_Ionotropic_Sensory_Rcpt"/>
</dbReference>
<keyword evidence="5 8" id="KW-0472">Membrane</keyword>
<evidence type="ECO:0000256" key="8">
    <source>
        <dbReference type="SAM" id="Phobius"/>
    </source>
</evidence>
<dbReference type="EMBL" id="JAZGQO010000007">
    <property type="protein sequence ID" value="KAK6181605.1"/>
    <property type="molecule type" value="Genomic_DNA"/>
</dbReference>
<keyword evidence="7" id="KW-0325">Glycoprotein</keyword>
<evidence type="ECO:0000256" key="5">
    <source>
        <dbReference type="ARBA" id="ARBA00023136"/>
    </source>
</evidence>
<protein>
    <submittedName>
        <fullName evidence="9">Uncharacterized protein</fullName>
    </submittedName>
</protein>
<keyword evidence="2" id="KW-1003">Cell membrane</keyword>
<sequence length="152" mass="17004">MTDNDVISSIVDVHKTKVTQGQYAYVGDMIALQSFMKANNCSLHIIKEKFLPLYYSVALPMNSSLRDVISKEIIRITESGLVTMWMKKWLGNDNQCSHTPSSSVAAAKILSLIDVQAAFYVVCIGIVVSCCVLLFERLIRLFIVKTVGLNRR</sequence>
<evidence type="ECO:0000256" key="2">
    <source>
        <dbReference type="ARBA" id="ARBA00022475"/>
    </source>
</evidence>
<comment type="caution">
    <text evidence="9">The sequence shown here is derived from an EMBL/GenBank/DDBJ whole genome shotgun (WGS) entry which is preliminary data.</text>
</comment>
<dbReference type="PANTHER" id="PTHR42643">
    <property type="entry name" value="IONOTROPIC RECEPTOR 20A-RELATED"/>
    <property type="match status" value="1"/>
</dbReference>
<dbReference type="SUPFAM" id="SSF53850">
    <property type="entry name" value="Periplasmic binding protein-like II"/>
    <property type="match status" value="1"/>
</dbReference>
<proteinExistence type="predicted"/>
<evidence type="ECO:0000256" key="1">
    <source>
        <dbReference type="ARBA" id="ARBA00004651"/>
    </source>
</evidence>
<feature type="transmembrane region" description="Helical" evidence="8">
    <location>
        <begin position="117"/>
        <end position="135"/>
    </location>
</feature>
<evidence type="ECO:0000256" key="7">
    <source>
        <dbReference type="ARBA" id="ARBA00023180"/>
    </source>
</evidence>
<gene>
    <name evidence="9" type="ORF">SNE40_009427</name>
</gene>
<dbReference type="GO" id="GO:0005886">
    <property type="term" value="C:plasma membrane"/>
    <property type="evidence" value="ECO:0007669"/>
    <property type="project" value="UniProtKB-SubCell"/>
</dbReference>
<keyword evidence="6" id="KW-0675">Receptor</keyword>
<keyword evidence="10" id="KW-1185">Reference proteome</keyword>